<evidence type="ECO:0000313" key="3">
    <source>
        <dbReference type="Proteomes" id="UP000234341"/>
    </source>
</evidence>
<organism evidence="2 3">
    <name type="scientific">Cupriavidus pauculus</name>
    <dbReference type="NCBI Taxonomy" id="82633"/>
    <lineage>
        <taxon>Bacteria</taxon>
        <taxon>Pseudomonadati</taxon>
        <taxon>Pseudomonadota</taxon>
        <taxon>Betaproteobacteria</taxon>
        <taxon>Burkholderiales</taxon>
        <taxon>Burkholderiaceae</taxon>
        <taxon>Cupriavidus</taxon>
    </lineage>
</organism>
<keyword evidence="1" id="KW-0732">Signal</keyword>
<dbReference type="STRING" id="82633.GCA_000974605_04114"/>
<gene>
    <name evidence="2" type="ORF">CYJ10_05275</name>
</gene>
<protein>
    <recommendedName>
        <fullName evidence="4">ATP-binding protein</fullName>
    </recommendedName>
</protein>
<dbReference type="AlphaFoldDB" id="A0A2N5CFW4"/>
<dbReference type="RefSeq" id="WP_101680484.1">
    <property type="nucleotide sequence ID" value="NZ_PJRP01000002.1"/>
</dbReference>
<dbReference type="PANTHER" id="PTHR39335:SF1">
    <property type="entry name" value="BLL4220 PROTEIN"/>
    <property type="match status" value="1"/>
</dbReference>
<accession>A0A2N5CFW4</accession>
<dbReference type="GO" id="GO:0043448">
    <property type="term" value="P:alkane catabolic process"/>
    <property type="evidence" value="ECO:0007669"/>
    <property type="project" value="TreeGrafter"/>
</dbReference>
<dbReference type="PANTHER" id="PTHR39335">
    <property type="entry name" value="BLL4220 PROTEIN"/>
    <property type="match status" value="1"/>
</dbReference>
<dbReference type="PROSITE" id="PS51257">
    <property type="entry name" value="PROKAR_LIPOPROTEIN"/>
    <property type="match status" value="1"/>
</dbReference>
<feature type="chain" id="PRO_5014859466" description="ATP-binding protein" evidence="1">
    <location>
        <begin position="22"/>
        <end position="147"/>
    </location>
</feature>
<reference evidence="2 3" key="1">
    <citation type="submission" date="2017-12" db="EMBL/GenBank/DDBJ databases">
        <title>Genome sequence of the active heterotrophic nitrifier-denitrifier, Cupriavidus pauculus UM1.</title>
        <authorList>
            <person name="Putonti C."/>
            <person name="Castignetti D."/>
        </authorList>
    </citation>
    <scope>NUCLEOTIDE SEQUENCE [LARGE SCALE GENOMIC DNA]</scope>
    <source>
        <strain evidence="2 3">UM1</strain>
    </source>
</reference>
<dbReference type="OrthoDB" id="9800666at2"/>
<evidence type="ECO:0000256" key="1">
    <source>
        <dbReference type="SAM" id="SignalP"/>
    </source>
</evidence>
<dbReference type="InterPro" id="IPR005297">
    <property type="entry name" value="Lipoprotein_repeat"/>
</dbReference>
<dbReference type="Pfam" id="PF03640">
    <property type="entry name" value="Lipoprotein_15"/>
    <property type="match status" value="2"/>
</dbReference>
<proteinExistence type="predicted"/>
<dbReference type="EMBL" id="PJRP01000002">
    <property type="protein sequence ID" value="PLQ01111.1"/>
    <property type="molecule type" value="Genomic_DNA"/>
</dbReference>
<sequence length="147" mass="15353">MNTRHTVVSAAVSTLRPFAIAAGAATILLAGCSNMGMGMGGAGEMPPTVKVTNGVLTDPQGLTLYTFDRDPANGGKSVCNGMCATNWPPLLAEPGKSASGSYSVITRDDGTRQYAYKGMPLYRFAKDAKAGDRTGDNLNNVWHVAKP</sequence>
<comment type="caution">
    <text evidence="2">The sequence shown here is derived from an EMBL/GenBank/DDBJ whole genome shotgun (WGS) entry which is preliminary data.</text>
</comment>
<dbReference type="Proteomes" id="UP000234341">
    <property type="component" value="Unassembled WGS sequence"/>
</dbReference>
<evidence type="ECO:0008006" key="4">
    <source>
        <dbReference type="Google" id="ProtNLM"/>
    </source>
</evidence>
<name>A0A2N5CFW4_9BURK</name>
<feature type="signal peptide" evidence="1">
    <location>
        <begin position="1"/>
        <end position="21"/>
    </location>
</feature>
<evidence type="ECO:0000313" key="2">
    <source>
        <dbReference type="EMBL" id="PLQ01111.1"/>
    </source>
</evidence>